<gene>
    <name evidence="5" type="primary">gpr_2</name>
    <name evidence="5" type="ORF">IMCC3135_12675</name>
</gene>
<sequence length="342" mass="37472">MSYQPADDRYATMPYRRCGHSGLLLPAVSLGLWHNFGHDVAYQTQRAICHAAFDAGITHFDLANNYGPPPGSAETAFGQILASDFKGYRDELIISSKAGYNMWPGPYGEMGSRKYLIASCDQSLKRMGLDYVDIFYSHRFDPNTPLEETMGALDHIVRSGRAMYVGISSYNSERTREAVAILKSLGTPCLIHQPSYNILNRWVETDGLKDTLKELGVGSIAYTPLAQGMLTDKYLNGIPEGSRATQGKSLKKSFVSEKAVESIRALNEIALGRGQSLAQMAIAWVLRNEGITTALIGASKPEQVVQCAAAVNNLEFTQEELTAIDASANEEDINLWAKSSES</sequence>
<evidence type="ECO:0000313" key="6">
    <source>
        <dbReference type="Proteomes" id="UP000250079"/>
    </source>
</evidence>
<evidence type="ECO:0000313" key="5">
    <source>
        <dbReference type="EMBL" id="ASJ72623.1"/>
    </source>
</evidence>
<dbReference type="PANTHER" id="PTHR43150:SF4">
    <property type="entry name" value="L-GLYCERALDEHYDE 3-PHOSPHATE REDUCTASE"/>
    <property type="match status" value="1"/>
</dbReference>
<dbReference type="OrthoDB" id="9772407at2"/>
<evidence type="ECO:0000256" key="3">
    <source>
        <dbReference type="ARBA" id="ARBA00023002"/>
    </source>
</evidence>
<evidence type="ECO:0000256" key="2">
    <source>
        <dbReference type="ARBA" id="ARBA00022857"/>
    </source>
</evidence>
<protein>
    <submittedName>
        <fullName evidence="5">L-glyceraldehyde 3-phosphate reductase</fullName>
        <ecNumber evidence="5">1.1.1.-</ecNumber>
    </submittedName>
</protein>
<organism evidence="5 6">
    <name type="scientific">Granulosicoccus antarcticus IMCC3135</name>
    <dbReference type="NCBI Taxonomy" id="1192854"/>
    <lineage>
        <taxon>Bacteria</taxon>
        <taxon>Pseudomonadati</taxon>
        <taxon>Pseudomonadota</taxon>
        <taxon>Gammaproteobacteria</taxon>
        <taxon>Chromatiales</taxon>
        <taxon>Granulosicoccaceae</taxon>
        <taxon>Granulosicoccus</taxon>
    </lineage>
</organism>
<dbReference type="Proteomes" id="UP000250079">
    <property type="component" value="Chromosome"/>
</dbReference>
<reference evidence="5 6" key="1">
    <citation type="submission" date="2016-12" db="EMBL/GenBank/DDBJ databases">
        <authorList>
            <person name="Song W.-J."/>
            <person name="Kurnit D.M."/>
        </authorList>
    </citation>
    <scope>NUCLEOTIDE SEQUENCE [LARGE SCALE GENOMIC DNA]</scope>
    <source>
        <strain evidence="5 6">IMCC3135</strain>
    </source>
</reference>
<dbReference type="NCBIfam" id="NF007388">
    <property type="entry name" value="PRK09912.1"/>
    <property type="match status" value="1"/>
</dbReference>
<dbReference type="AlphaFoldDB" id="A0A2Z2NN20"/>
<keyword evidence="3 5" id="KW-0560">Oxidoreductase</keyword>
<accession>A0A2Z2NN20</accession>
<dbReference type="InterPro" id="IPR036812">
    <property type="entry name" value="NAD(P)_OxRdtase_dom_sf"/>
</dbReference>
<evidence type="ECO:0000259" key="4">
    <source>
        <dbReference type="Pfam" id="PF00248"/>
    </source>
</evidence>
<dbReference type="RefSeq" id="WP_088917920.1">
    <property type="nucleotide sequence ID" value="NZ_CP018632.1"/>
</dbReference>
<dbReference type="PANTHER" id="PTHR43150">
    <property type="entry name" value="HYPERKINETIC, ISOFORM M"/>
    <property type="match status" value="1"/>
</dbReference>
<dbReference type="EMBL" id="CP018632">
    <property type="protein sequence ID" value="ASJ72623.1"/>
    <property type="molecule type" value="Genomic_DNA"/>
</dbReference>
<feature type="domain" description="NADP-dependent oxidoreductase" evidence="4">
    <location>
        <begin position="28"/>
        <end position="327"/>
    </location>
</feature>
<dbReference type="InterPro" id="IPR005399">
    <property type="entry name" value="K_chnl_volt-dep_bsu_KCNAB-rel"/>
</dbReference>
<dbReference type="Gene3D" id="3.20.20.100">
    <property type="entry name" value="NADP-dependent oxidoreductase domain"/>
    <property type="match status" value="1"/>
</dbReference>
<proteinExistence type="inferred from homology"/>
<dbReference type="Pfam" id="PF00248">
    <property type="entry name" value="Aldo_ket_red"/>
    <property type="match status" value="1"/>
</dbReference>
<dbReference type="EC" id="1.1.1.-" evidence="5"/>
<keyword evidence="2" id="KW-0521">NADP</keyword>
<evidence type="ECO:0000256" key="1">
    <source>
        <dbReference type="ARBA" id="ARBA00006515"/>
    </source>
</evidence>
<comment type="similarity">
    <text evidence="1">Belongs to the shaker potassium channel beta subunit family.</text>
</comment>
<keyword evidence="6" id="KW-1185">Reference proteome</keyword>
<dbReference type="CDD" id="cd19150">
    <property type="entry name" value="AKR_AKR14A1"/>
    <property type="match status" value="1"/>
</dbReference>
<dbReference type="InterPro" id="IPR047628">
    <property type="entry name" value="GAP_reductase"/>
</dbReference>
<name>A0A2Z2NN20_9GAMM</name>
<dbReference type="GO" id="GO:0016616">
    <property type="term" value="F:oxidoreductase activity, acting on the CH-OH group of donors, NAD or NADP as acceptor"/>
    <property type="evidence" value="ECO:0007669"/>
    <property type="project" value="InterPro"/>
</dbReference>
<dbReference type="KEGG" id="gai:IMCC3135_12675"/>
<dbReference type="GO" id="GO:0051596">
    <property type="term" value="P:methylglyoxal catabolic process"/>
    <property type="evidence" value="ECO:0007669"/>
    <property type="project" value="InterPro"/>
</dbReference>
<dbReference type="InterPro" id="IPR023210">
    <property type="entry name" value="NADP_OxRdtase_dom"/>
</dbReference>
<dbReference type="SUPFAM" id="SSF51430">
    <property type="entry name" value="NAD(P)-linked oxidoreductase"/>
    <property type="match status" value="1"/>
</dbReference>